<evidence type="ECO:0000313" key="6">
    <source>
        <dbReference type="Proteomes" id="UP000308978"/>
    </source>
</evidence>
<dbReference type="AlphaFoldDB" id="A0A4S4G095"/>
<sequence length="395" mass="43377">MNRDQIIAAMRSTLDKMKAADSEESFKALQGEYDDLQKQLARIDAVESAEKMLADSLPVPEQKDSGDADADADAADAYEKACKSLAAAARKGFNEGTPADGGYTVPEDIQTKINQWKTVGVSLDDLVSTENVKTKSGERTYQKRGAGQGFSSIKEGGKLPKVTQPQFERIKYEIEKFGGYMFATNELLDDTDANIVGTIIEWFAENRRVTRNRLILAGLNSKYTRDADPETAKAISSLDDIKKIINVDLGQTFAPTTKIVTNDDGLQWLDTLKDKDGNSLLKDSEKDPLTQYVSIGFRRVPLRIVPNEDLPTDPESGIPVFIGDFRESVRLYDRNAMSIMASNTAAVGTGEDAINAFDEDLTIWRGLLRLDVEPLDEKAWHKGHISPASSAANAG</sequence>
<dbReference type="Pfam" id="PF05065">
    <property type="entry name" value="Phage_capsid"/>
    <property type="match status" value="1"/>
</dbReference>
<keyword evidence="2" id="KW-0175">Coiled coil</keyword>
<feature type="domain" description="Phage capsid-like C-terminal" evidence="4">
    <location>
        <begin position="101"/>
        <end position="379"/>
    </location>
</feature>
<dbReference type="SUPFAM" id="SSF56563">
    <property type="entry name" value="Major capsid protein gp5"/>
    <property type="match status" value="1"/>
</dbReference>
<protein>
    <submittedName>
        <fullName evidence="5">Phage major capsid protein</fullName>
    </submittedName>
</protein>
<name>A0A4S4G095_9ACTN</name>
<dbReference type="NCBIfam" id="TIGR01554">
    <property type="entry name" value="major_cap_HK97"/>
    <property type="match status" value="1"/>
</dbReference>
<accession>A0A4S4G095</accession>
<dbReference type="EMBL" id="SSTJ01000010">
    <property type="protein sequence ID" value="THG36840.1"/>
    <property type="molecule type" value="Genomic_DNA"/>
</dbReference>
<dbReference type="RefSeq" id="WP_136434901.1">
    <property type="nucleotide sequence ID" value="NZ_SSTJ01000010.1"/>
</dbReference>
<feature type="coiled-coil region" evidence="2">
    <location>
        <begin position="19"/>
        <end position="46"/>
    </location>
</feature>
<dbReference type="InterPro" id="IPR024455">
    <property type="entry name" value="Phage_capsid"/>
</dbReference>
<evidence type="ECO:0000313" key="5">
    <source>
        <dbReference type="EMBL" id="THG36840.1"/>
    </source>
</evidence>
<dbReference type="Proteomes" id="UP000308978">
    <property type="component" value="Unassembled WGS sequence"/>
</dbReference>
<comment type="caution">
    <text evidence="5">The sequence shown here is derived from an EMBL/GenBank/DDBJ whole genome shotgun (WGS) entry which is preliminary data.</text>
</comment>
<dbReference type="Gene3D" id="3.30.2320.10">
    <property type="entry name" value="hypothetical protein PF0899 domain"/>
    <property type="match status" value="1"/>
</dbReference>
<evidence type="ECO:0000256" key="3">
    <source>
        <dbReference type="SAM" id="MobiDB-lite"/>
    </source>
</evidence>
<dbReference type="Gene3D" id="3.30.2400.10">
    <property type="entry name" value="Major capsid protein gp5"/>
    <property type="match status" value="1"/>
</dbReference>
<evidence type="ECO:0000259" key="4">
    <source>
        <dbReference type="Pfam" id="PF05065"/>
    </source>
</evidence>
<feature type="region of interest" description="Disordered" evidence="3">
    <location>
        <begin position="137"/>
        <end position="157"/>
    </location>
</feature>
<proteinExistence type="predicted"/>
<evidence type="ECO:0000256" key="1">
    <source>
        <dbReference type="ARBA" id="ARBA00004328"/>
    </source>
</evidence>
<evidence type="ECO:0000256" key="2">
    <source>
        <dbReference type="SAM" id="Coils"/>
    </source>
</evidence>
<gene>
    <name evidence="5" type="ORF">E5986_08035</name>
</gene>
<dbReference type="InterPro" id="IPR054612">
    <property type="entry name" value="Phage_capsid-like_C"/>
</dbReference>
<comment type="subcellular location">
    <subcellularLocation>
        <location evidence="1">Virion</location>
    </subcellularLocation>
</comment>
<reference evidence="5 6" key="1">
    <citation type="submission" date="2019-04" db="EMBL/GenBank/DDBJ databases">
        <title>Microbes associate with the intestines of laboratory mice.</title>
        <authorList>
            <person name="Navarre W."/>
            <person name="Wong E."/>
            <person name="Huang K.C."/>
            <person name="Tropini C."/>
            <person name="Ng K."/>
            <person name="Yu B."/>
        </authorList>
    </citation>
    <scope>NUCLEOTIDE SEQUENCE [LARGE SCALE GENOMIC DNA]</scope>
    <source>
        <strain evidence="5 6">NM80_B27</strain>
    </source>
</reference>
<organism evidence="5 6">
    <name type="scientific">Adlercreutzia caecimuris</name>
    <dbReference type="NCBI Taxonomy" id="671266"/>
    <lineage>
        <taxon>Bacteria</taxon>
        <taxon>Bacillati</taxon>
        <taxon>Actinomycetota</taxon>
        <taxon>Coriobacteriia</taxon>
        <taxon>Eggerthellales</taxon>
        <taxon>Eggerthellaceae</taxon>
        <taxon>Adlercreutzia</taxon>
    </lineage>
</organism>